<keyword evidence="5" id="KW-1185">Reference proteome</keyword>
<feature type="compositionally biased region" description="Low complexity" evidence="2">
    <location>
        <begin position="501"/>
        <end position="517"/>
    </location>
</feature>
<feature type="compositionally biased region" description="Low complexity" evidence="2">
    <location>
        <begin position="45"/>
        <end position="56"/>
    </location>
</feature>
<reference evidence="5" key="1">
    <citation type="journal article" date="2015" name="Proc. Natl. Acad. Sci. U.S.A.">
        <title>Genome sequence of the Asian Tiger mosquito, Aedes albopictus, reveals insights into its biology, genetics, and evolution.</title>
        <authorList>
            <person name="Chen X.G."/>
            <person name="Jiang X."/>
            <person name="Gu J."/>
            <person name="Xu M."/>
            <person name="Wu Y."/>
            <person name="Deng Y."/>
            <person name="Zhang C."/>
            <person name="Bonizzoni M."/>
            <person name="Dermauw W."/>
            <person name="Vontas J."/>
            <person name="Armbruster P."/>
            <person name="Huang X."/>
            <person name="Yang Y."/>
            <person name="Zhang H."/>
            <person name="He W."/>
            <person name="Peng H."/>
            <person name="Liu Y."/>
            <person name="Wu K."/>
            <person name="Chen J."/>
            <person name="Lirakis M."/>
            <person name="Topalis P."/>
            <person name="Van Leeuwen T."/>
            <person name="Hall A.B."/>
            <person name="Jiang X."/>
            <person name="Thorpe C."/>
            <person name="Mueller R.L."/>
            <person name="Sun C."/>
            <person name="Waterhouse R.M."/>
            <person name="Yan G."/>
            <person name="Tu Z.J."/>
            <person name="Fang X."/>
            <person name="James A.A."/>
        </authorList>
    </citation>
    <scope>NUCLEOTIDE SEQUENCE [LARGE SCALE GENOMIC DNA]</scope>
    <source>
        <strain evidence="5">Foshan</strain>
    </source>
</reference>
<feature type="coiled-coil region" evidence="1">
    <location>
        <begin position="140"/>
        <end position="167"/>
    </location>
</feature>
<reference evidence="4" key="2">
    <citation type="submission" date="2025-05" db="UniProtKB">
        <authorList>
            <consortium name="EnsemblMetazoa"/>
        </authorList>
    </citation>
    <scope>IDENTIFICATION</scope>
    <source>
        <strain evidence="4">Foshan</strain>
    </source>
</reference>
<evidence type="ECO:0000256" key="3">
    <source>
        <dbReference type="SAM" id="SignalP"/>
    </source>
</evidence>
<organism evidence="4 5">
    <name type="scientific">Aedes albopictus</name>
    <name type="common">Asian tiger mosquito</name>
    <name type="synonym">Stegomyia albopicta</name>
    <dbReference type="NCBI Taxonomy" id="7160"/>
    <lineage>
        <taxon>Eukaryota</taxon>
        <taxon>Metazoa</taxon>
        <taxon>Ecdysozoa</taxon>
        <taxon>Arthropoda</taxon>
        <taxon>Hexapoda</taxon>
        <taxon>Insecta</taxon>
        <taxon>Pterygota</taxon>
        <taxon>Neoptera</taxon>
        <taxon>Endopterygota</taxon>
        <taxon>Diptera</taxon>
        <taxon>Nematocera</taxon>
        <taxon>Culicoidea</taxon>
        <taxon>Culicidae</taxon>
        <taxon>Culicinae</taxon>
        <taxon>Aedini</taxon>
        <taxon>Aedes</taxon>
        <taxon>Stegomyia</taxon>
    </lineage>
</organism>
<dbReference type="EnsemblMetazoa" id="AALFPA23_020947.R30910">
    <property type="protein sequence ID" value="AALFPA23_020947.P30910"/>
    <property type="gene ID" value="AALFPA23_020947"/>
</dbReference>
<accession>A0ABM1ZRB1</accession>
<feature type="signal peptide" evidence="3">
    <location>
        <begin position="1"/>
        <end position="19"/>
    </location>
</feature>
<dbReference type="Proteomes" id="UP000069940">
    <property type="component" value="Unassembled WGS sequence"/>
</dbReference>
<keyword evidence="1" id="KW-0175">Coiled coil</keyword>
<dbReference type="GeneID" id="109427343"/>
<feature type="region of interest" description="Disordered" evidence="2">
    <location>
        <begin position="272"/>
        <end position="323"/>
    </location>
</feature>
<protein>
    <recommendedName>
        <fullName evidence="6">Secreted protein</fullName>
    </recommendedName>
</protein>
<dbReference type="RefSeq" id="XP_062701031.1">
    <property type="nucleotide sequence ID" value="XM_062845047.1"/>
</dbReference>
<feature type="region of interest" description="Disordered" evidence="2">
    <location>
        <begin position="36"/>
        <end position="68"/>
    </location>
</feature>
<feature type="region of interest" description="Disordered" evidence="2">
    <location>
        <begin position="497"/>
        <end position="528"/>
    </location>
</feature>
<evidence type="ECO:0008006" key="6">
    <source>
        <dbReference type="Google" id="ProtNLM"/>
    </source>
</evidence>
<sequence>MKFLWLIVLFVHGELSILALPHPQVMVTQIPSPNRVTPVPTFRQPANSSTTASPSLAAPPSPSPSTMEQDLKRVAMLGILFGAVQGEAAMERKLNRQLQDLSRTFAVSKFDAKTRKVAALERTMERDQVAIGILNGALDLATKMMTYEQYRREMRKLSERAKQTAGASLPLLRKNPGTINPNQTDYDLKQIKREVNRHINRMRSGLSTKIKETVQYLESHDALATMDQVDAAAVKAKITMGGTNRLPDYSFYEAVVQRDLENHIDALFRRRQDADDEGGEGGEGGENGGDGPAKGKDSKENGISVSLGGDGDESESESEEEMPGGLVGLIANLSGGDEGSDVGALVGALSAAITNIFGPDGLDVPGLLGTGAGLLAGLLGGDENFGKVLGSYVGIAIEGFSGGGADNNGAFFGNFLGSVIAALSSDPDDENLPLRPKLFIDNFFAGLQEAKRKGDPEAEGAGQHKGSDLFGFIGNIVASIVGGVTSLVLNASLGSSGGSSQGSADASGASSAGSSGDSCKHPCDSLAL</sequence>
<feature type="compositionally biased region" description="Gly residues" evidence="2">
    <location>
        <begin position="281"/>
        <end position="292"/>
    </location>
</feature>
<feature type="compositionally biased region" description="Acidic residues" evidence="2">
    <location>
        <begin position="310"/>
        <end position="322"/>
    </location>
</feature>
<evidence type="ECO:0000256" key="2">
    <source>
        <dbReference type="SAM" id="MobiDB-lite"/>
    </source>
</evidence>
<name>A0ABM1ZRB1_AEDAL</name>
<evidence type="ECO:0000313" key="5">
    <source>
        <dbReference type="Proteomes" id="UP000069940"/>
    </source>
</evidence>
<evidence type="ECO:0000256" key="1">
    <source>
        <dbReference type="SAM" id="Coils"/>
    </source>
</evidence>
<proteinExistence type="predicted"/>
<keyword evidence="3" id="KW-0732">Signal</keyword>
<evidence type="ECO:0000313" key="4">
    <source>
        <dbReference type="EnsemblMetazoa" id="AALFPA23_020947.P30910"/>
    </source>
</evidence>
<feature type="chain" id="PRO_5045710641" description="Secreted protein" evidence="3">
    <location>
        <begin position="20"/>
        <end position="528"/>
    </location>
</feature>
<feature type="compositionally biased region" description="Basic and acidic residues" evidence="2">
    <location>
        <begin position="518"/>
        <end position="528"/>
    </location>
</feature>